<proteinExistence type="inferred from homology"/>
<evidence type="ECO:0000313" key="12">
    <source>
        <dbReference type="Proteomes" id="UP000576480"/>
    </source>
</evidence>
<evidence type="ECO:0000256" key="8">
    <source>
        <dbReference type="ARBA" id="ARBA00022842"/>
    </source>
</evidence>
<dbReference type="Gene3D" id="3.30.460.10">
    <property type="entry name" value="Beta Polymerase, domain 2"/>
    <property type="match status" value="1"/>
</dbReference>
<dbReference type="GO" id="GO:0005524">
    <property type="term" value="F:ATP binding"/>
    <property type="evidence" value="ECO:0007669"/>
    <property type="project" value="UniProtKB-KW"/>
</dbReference>
<dbReference type="InterPro" id="IPR052038">
    <property type="entry name" value="Type-VII_TA_antitoxin"/>
</dbReference>
<evidence type="ECO:0000256" key="7">
    <source>
        <dbReference type="ARBA" id="ARBA00022840"/>
    </source>
</evidence>
<dbReference type="Pfam" id="PF01909">
    <property type="entry name" value="NTP_transf_2"/>
    <property type="match status" value="1"/>
</dbReference>
<comment type="cofactor">
    <cofactor evidence="1">
        <name>Mg(2+)</name>
        <dbReference type="ChEBI" id="CHEBI:18420"/>
    </cofactor>
</comment>
<dbReference type="SUPFAM" id="SSF81301">
    <property type="entry name" value="Nucleotidyltransferase"/>
    <property type="match status" value="1"/>
</dbReference>
<comment type="similarity">
    <text evidence="9">Belongs to the MntA antitoxin family.</text>
</comment>
<accession>A0A6V8PNW4</accession>
<evidence type="ECO:0000313" key="11">
    <source>
        <dbReference type="EMBL" id="GFP34279.1"/>
    </source>
</evidence>
<keyword evidence="8" id="KW-0460">Magnesium</keyword>
<dbReference type="GO" id="GO:0046872">
    <property type="term" value="F:metal ion binding"/>
    <property type="evidence" value="ECO:0007669"/>
    <property type="project" value="UniProtKB-KW"/>
</dbReference>
<feature type="domain" description="Polymerase nucleotidyl transferase" evidence="10">
    <location>
        <begin position="15"/>
        <end position="91"/>
    </location>
</feature>
<gene>
    <name evidence="11" type="ORF">HKBW3S43_00071</name>
</gene>
<reference evidence="11 12" key="1">
    <citation type="journal article" date="2020" name="Front. Microbiol.">
        <title>Single-cell genomics of novel Actinobacteria with the Wood-Ljungdahl pathway discovered in a serpentinizing system.</title>
        <authorList>
            <person name="Merino N."/>
            <person name="Kawai M."/>
            <person name="Boyd E.S."/>
            <person name="Colman D.R."/>
            <person name="McGlynn S.E."/>
            <person name="Nealson K.H."/>
            <person name="Kurokawa K."/>
            <person name="Hongoh Y."/>
        </authorList>
    </citation>
    <scope>NUCLEOTIDE SEQUENCE [LARGE SCALE GENOMIC DNA]</scope>
    <source>
        <strain evidence="11 12">S43</strain>
    </source>
</reference>
<evidence type="ECO:0000256" key="1">
    <source>
        <dbReference type="ARBA" id="ARBA00001946"/>
    </source>
</evidence>
<dbReference type="InterPro" id="IPR043519">
    <property type="entry name" value="NT_sf"/>
</dbReference>
<evidence type="ECO:0000256" key="9">
    <source>
        <dbReference type="ARBA" id="ARBA00038276"/>
    </source>
</evidence>
<keyword evidence="5" id="KW-0479">Metal-binding</keyword>
<keyword evidence="6" id="KW-0547">Nucleotide-binding</keyword>
<dbReference type="CDD" id="cd05403">
    <property type="entry name" value="NT_KNTase_like"/>
    <property type="match status" value="1"/>
</dbReference>
<keyword evidence="7" id="KW-0067">ATP-binding</keyword>
<dbReference type="Proteomes" id="UP000576480">
    <property type="component" value="Unassembled WGS sequence"/>
</dbReference>
<evidence type="ECO:0000256" key="4">
    <source>
        <dbReference type="ARBA" id="ARBA00022695"/>
    </source>
</evidence>
<sequence length="107" mass="12361">MKEPLTTEEILQILRKELPHLHEKYGVEQVAIYGSFAKGKQTKKSDIDILVHLAKPLGLEFIELAYRLEEVLGRKVDLATFDSLKRSLQNPRYQHIASNIQRTLSYV</sequence>
<evidence type="ECO:0000256" key="5">
    <source>
        <dbReference type="ARBA" id="ARBA00022723"/>
    </source>
</evidence>
<dbReference type="AlphaFoldDB" id="A0A6V8PNW4"/>
<evidence type="ECO:0000256" key="3">
    <source>
        <dbReference type="ARBA" id="ARBA00022679"/>
    </source>
</evidence>
<dbReference type="RefSeq" id="WP_176229086.1">
    <property type="nucleotide sequence ID" value="NZ_BLSB01000002.1"/>
</dbReference>
<evidence type="ECO:0000256" key="2">
    <source>
        <dbReference type="ARBA" id="ARBA00022649"/>
    </source>
</evidence>
<protein>
    <recommendedName>
        <fullName evidence="10">Polymerase nucleotidyl transferase domain-containing protein</fullName>
    </recommendedName>
</protein>
<organism evidence="11 12">
    <name type="scientific">Candidatus Hakubella thermalkaliphila</name>
    <dbReference type="NCBI Taxonomy" id="2754717"/>
    <lineage>
        <taxon>Bacteria</taxon>
        <taxon>Bacillati</taxon>
        <taxon>Actinomycetota</taxon>
        <taxon>Actinomycetota incertae sedis</taxon>
        <taxon>Candidatus Hakubellales</taxon>
        <taxon>Candidatus Hakubellaceae</taxon>
        <taxon>Candidatus Hakubella</taxon>
    </lineage>
</organism>
<dbReference type="GO" id="GO:0016779">
    <property type="term" value="F:nucleotidyltransferase activity"/>
    <property type="evidence" value="ECO:0007669"/>
    <property type="project" value="UniProtKB-KW"/>
</dbReference>
<name>A0A6V8PNW4_9ACTN</name>
<dbReference type="InterPro" id="IPR002934">
    <property type="entry name" value="Polymerase_NTP_transf_dom"/>
</dbReference>
<keyword evidence="2" id="KW-1277">Toxin-antitoxin system</keyword>
<dbReference type="EMBL" id="BLSB01000002">
    <property type="protein sequence ID" value="GFP34279.1"/>
    <property type="molecule type" value="Genomic_DNA"/>
</dbReference>
<comment type="caution">
    <text evidence="11">The sequence shown here is derived from an EMBL/GenBank/DDBJ whole genome shotgun (WGS) entry which is preliminary data.</text>
</comment>
<evidence type="ECO:0000256" key="6">
    <source>
        <dbReference type="ARBA" id="ARBA00022741"/>
    </source>
</evidence>
<keyword evidence="3" id="KW-0808">Transferase</keyword>
<keyword evidence="4" id="KW-0548">Nucleotidyltransferase</keyword>
<evidence type="ECO:0000259" key="10">
    <source>
        <dbReference type="Pfam" id="PF01909"/>
    </source>
</evidence>
<dbReference type="PANTHER" id="PTHR33571:SF14">
    <property type="entry name" value="PROTEIN ADENYLYLTRANSFERASE MJ0435-RELATED"/>
    <property type="match status" value="1"/>
</dbReference>
<dbReference type="PANTHER" id="PTHR33571">
    <property type="entry name" value="SSL8005 PROTEIN"/>
    <property type="match status" value="1"/>
</dbReference>